<dbReference type="InterPro" id="IPR055259">
    <property type="entry name" value="YkvP/CgeB_Glyco_trans-like"/>
</dbReference>
<dbReference type="EMBL" id="JACCBH010000001">
    <property type="protein sequence ID" value="NYD54947.1"/>
    <property type="molecule type" value="Genomic_DNA"/>
</dbReference>
<dbReference type="RefSeq" id="WP_179433671.1">
    <property type="nucleotide sequence ID" value="NZ_BAABLC010000002.1"/>
</dbReference>
<gene>
    <name evidence="3" type="ORF">BKA02_002002</name>
</gene>
<comment type="caution">
    <text evidence="3">The sequence shown here is derived from an EMBL/GenBank/DDBJ whole genome shotgun (WGS) entry which is preliminary data.</text>
</comment>
<evidence type="ECO:0000259" key="2">
    <source>
        <dbReference type="Pfam" id="PF13524"/>
    </source>
</evidence>
<sequence length="723" mass="76065">MRTLLRRLWRSSRSVPALGALLRTLDRAWWARTIRHTGLVDTDFVALQLGRPVTAAQAIRRYVRGGHARGLSLNPLVLERLVSAQLPDADRVPALYAYLVADTAEISTSPVWSAPAHAAAHPDALRSPGGPVGDAWRRALRGETLPLRAGRRTRDATREEILDAARGALVAHETGSDAGAAAFPGSVADAIVWRLDATDDDGTALSVLSDVLAEGHDDSAALVCLGAAPADVRIAAGLLALVDGRVALTGVAPPVADIEAASPLGTLLTVRAGGARACADAVNAVRAAGRQRPSGLLWLSPTGTIASAGLVAGDVTAGTTAHPLLHGFPREDLASFGEAVDVAAIDSPVRAHLVGAAETPRTLLDHTVTRRGAPAPRTLPAEITTPRPAGAPGRGLALEITDAGPVVTRHRETTTLPDGRTVPRLRWAIRTAAPAGGAGRSWGDTHFARGIATALERLGQYVAVDARPATSRASSALDDVSLTLRGPHPLAPPPTGVRMLWIISHPDEITAEEVARFDIVHAASAPWAAQAAERWARPVHPLLQCTDTTRFTPSGAPRTAELVFVGTARGIARPAVIEPLRAGAPLRVYGPDWRGYIAASAIAATHVPNDELPRLYEAAGAVLNDHWPAMQREGFVSNRLFDVVAAGGRAISDDVEGIAELFGGAVRTYRSEQELRELVTGDLDALFPAEHDLSAISARIREKHSFDARAATLLEAALTRLQG</sequence>
<reference evidence="3 4" key="1">
    <citation type="submission" date="2020-07" db="EMBL/GenBank/DDBJ databases">
        <title>Sequencing the genomes of 1000 actinobacteria strains.</title>
        <authorList>
            <person name="Klenk H.-P."/>
        </authorList>
    </citation>
    <scope>NUCLEOTIDE SEQUENCE [LARGE SCALE GENOMIC DNA]</scope>
    <source>
        <strain evidence="3 4">DSM 22185</strain>
    </source>
</reference>
<feature type="domain" description="Spore protein YkvP/CgeB glycosyl transferase-like" evidence="2">
    <location>
        <begin position="576"/>
        <end position="715"/>
    </location>
</feature>
<evidence type="ECO:0000313" key="4">
    <source>
        <dbReference type="Proteomes" id="UP000552045"/>
    </source>
</evidence>
<evidence type="ECO:0000313" key="3">
    <source>
        <dbReference type="EMBL" id="NYD54947.1"/>
    </source>
</evidence>
<feature type="region of interest" description="Disordered" evidence="1">
    <location>
        <begin position="372"/>
        <end position="393"/>
    </location>
</feature>
<organism evidence="3 4">
    <name type="scientific">Microbacterium pseudoresistens</name>
    <dbReference type="NCBI Taxonomy" id="640634"/>
    <lineage>
        <taxon>Bacteria</taxon>
        <taxon>Bacillati</taxon>
        <taxon>Actinomycetota</taxon>
        <taxon>Actinomycetes</taxon>
        <taxon>Micrococcales</taxon>
        <taxon>Microbacteriaceae</taxon>
        <taxon>Microbacterium</taxon>
    </lineage>
</organism>
<dbReference type="AlphaFoldDB" id="A0A7Y9EVX1"/>
<protein>
    <recommendedName>
        <fullName evidence="2">Spore protein YkvP/CgeB glycosyl transferase-like domain-containing protein</fullName>
    </recommendedName>
</protein>
<dbReference type="Proteomes" id="UP000552045">
    <property type="component" value="Unassembled WGS sequence"/>
</dbReference>
<proteinExistence type="predicted"/>
<dbReference type="Pfam" id="PF13524">
    <property type="entry name" value="Glyco_trans_1_2"/>
    <property type="match status" value="1"/>
</dbReference>
<keyword evidence="4" id="KW-1185">Reference proteome</keyword>
<name>A0A7Y9EVX1_9MICO</name>
<evidence type="ECO:0000256" key="1">
    <source>
        <dbReference type="SAM" id="MobiDB-lite"/>
    </source>
</evidence>
<accession>A0A7Y9EVX1</accession>